<dbReference type="EMBL" id="BMMZ01000009">
    <property type="protein sequence ID" value="GGL73593.1"/>
    <property type="molecule type" value="Genomic_DNA"/>
</dbReference>
<comment type="similarity">
    <text evidence="2">Belongs to the short-chain dehydrogenases/reductases (SDR) family.</text>
</comment>
<reference evidence="3" key="1">
    <citation type="journal article" date="2014" name="Int. J. Syst. Evol. Microbiol.">
        <title>Complete genome sequence of Corynebacterium casei LMG S-19264T (=DSM 44701T), isolated from a smear-ripened cheese.</title>
        <authorList>
            <consortium name="US DOE Joint Genome Institute (JGI-PGF)"/>
            <person name="Walter F."/>
            <person name="Albersmeier A."/>
            <person name="Kalinowski J."/>
            <person name="Ruckert C."/>
        </authorList>
    </citation>
    <scope>NUCLEOTIDE SEQUENCE</scope>
    <source>
        <strain evidence="3">CGMCC 4.7306</strain>
    </source>
</reference>
<keyword evidence="4" id="KW-1185">Reference proteome</keyword>
<dbReference type="SUPFAM" id="SSF51735">
    <property type="entry name" value="NAD(P)-binding Rossmann-fold domains"/>
    <property type="match status" value="1"/>
</dbReference>
<evidence type="ECO:0000313" key="3">
    <source>
        <dbReference type="EMBL" id="GGL73593.1"/>
    </source>
</evidence>
<dbReference type="PRINTS" id="PR00080">
    <property type="entry name" value="SDRFAMILY"/>
</dbReference>
<evidence type="ECO:0000256" key="2">
    <source>
        <dbReference type="RuleBase" id="RU000363"/>
    </source>
</evidence>
<protein>
    <submittedName>
        <fullName evidence="3">Short-chain dehydrogenase/reductase</fullName>
    </submittedName>
</protein>
<gene>
    <name evidence="3" type="ORF">GCM10011575_34920</name>
</gene>
<evidence type="ECO:0000256" key="1">
    <source>
        <dbReference type="ARBA" id="ARBA00023002"/>
    </source>
</evidence>
<dbReference type="InterPro" id="IPR002347">
    <property type="entry name" value="SDR_fam"/>
</dbReference>
<comment type="caution">
    <text evidence="3">The sequence shown here is derived from an EMBL/GenBank/DDBJ whole genome shotgun (WGS) entry which is preliminary data.</text>
</comment>
<reference evidence="3" key="2">
    <citation type="submission" date="2020-09" db="EMBL/GenBank/DDBJ databases">
        <authorList>
            <person name="Sun Q."/>
            <person name="Zhou Y."/>
        </authorList>
    </citation>
    <scope>NUCLEOTIDE SEQUENCE</scope>
    <source>
        <strain evidence="3">CGMCC 4.7306</strain>
    </source>
</reference>
<dbReference type="Pfam" id="PF00106">
    <property type="entry name" value="adh_short"/>
    <property type="match status" value="1"/>
</dbReference>
<keyword evidence="1" id="KW-0560">Oxidoreductase</keyword>
<organism evidence="3 4">
    <name type="scientific">Microlunatus endophyticus</name>
    <dbReference type="NCBI Taxonomy" id="1716077"/>
    <lineage>
        <taxon>Bacteria</taxon>
        <taxon>Bacillati</taxon>
        <taxon>Actinomycetota</taxon>
        <taxon>Actinomycetes</taxon>
        <taxon>Propionibacteriales</taxon>
        <taxon>Propionibacteriaceae</taxon>
        <taxon>Microlunatus</taxon>
    </lineage>
</organism>
<name>A0A917SEW8_9ACTN</name>
<dbReference type="PANTHER" id="PTHR43157">
    <property type="entry name" value="PHOSPHATIDYLINOSITOL-GLYCAN BIOSYNTHESIS CLASS F PROTEIN-RELATED"/>
    <property type="match status" value="1"/>
</dbReference>
<evidence type="ECO:0000313" key="4">
    <source>
        <dbReference type="Proteomes" id="UP000613840"/>
    </source>
</evidence>
<dbReference type="InterPro" id="IPR036291">
    <property type="entry name" value="NAD(P)-bd_dom_sf"/>
</dbReference>
<dbReference type="GO" id="GO:0016491">
    <property type="term" value="F:oxidoreductase activity"/>
    <property type="evidence" value="ECO:0007669"/>
    <property type="project" value="UniProtKB-KW"/>
</dbReference>
<dbReference type="PANTHER" id="PTHR43157:SF31">
    <property type="entry name" value="PHOSPHATIDYLINOSITOL-GLYCAN BIOSYNTHESIS CLASS F PROTEIN"/>
    <property type="match status" value="1"/>
</dbReference>
<dbReference type="Gene3D" id="3.40.50.720">
    <property type="entry name" value="NAD(P)-binding Rossmann-like Domain"/>
    <property type="match status" value="1"/>
</dbReference>
<sequence>MLGVMRLPATPTGWSVRDLPVLAGRTVIVTGASSGIGAATATALAAAGARVIAAVRDVERGRTALAGVPGTIEIRRLDLADLAAVRSYVATIFEPVDIVINNAGVIGGRLRRTADGFELQFGTNHLGHFALTGLLLPMITDRVVTVASVAHRHGRIDLADPNFDHRRYRAGTAYAQSKLANLLFTQELQARLDAAGSPVRAHAVHPGAVASGIVDRFGPIARAIGPVIVRSSAEGALPLLYAATQPLPGGSYVVAGPRHGANSGPNLSRPSATALDRELAADLWTLSERLTGIRFAISSAS</sequence>
<accession>A0A917SEW8</accession>
<dbReference type="Proteomes" id="UP000613840">
    <property type="component" value="Unassembled WGS sequence"/>
</dbReference>
<dbReference type="PRINTS" id="PR00081">
    <property type="entry name" value="GDHRDH"/>
</dbReference>
<proteinExistence type="inferred from homology"/>
<dbReference type="AlphaFoldDB" id="A0A917SEW8"/>